<dbReference type="Gene3D" id="3.30.420.10">
    <property type="entry name" value="Ribonuclease H-like superfamily/Ribonuclease H"/>
    <property type="match status" value="1"/>
</dbReference>
<proteinExistence type="predicted"/>
<feature type="compositionally biased region" description="Basic and acidic residues" evidence="1">
    <location>
        <begin position="582"/>
        <end position="592"/>
    </location>
</feature>
<comment type="caution">
    <text evidence="2">The sequence shown here is derived from an EMBL/GenBank/DDBJ whole genome shotgun (WGS) entry which is preliminary data.</text>
</comment>
<sequence length="794" mass="87485">MAGLCEGGNEPPGSLKASKYSTSSYDERVNGTEKNSLRRRDLNPDFQLYVLMLYPLSHTGYPSRRRTESSQIKFQLLGSLYWPPSALLDKASARRAENPGSNPGAAENFSPFHYSFIVSHGRVAQLVEQLATDWTVLGSIPGGDRIFSRCQTFRTAPRFTQPPIKLSTGSFPGVKGGQSVVPTTPPHSSAEVTESMGLYLHAPQVPSWHVTGIPLPFYHLRKSRNPAAVTKGRNVVVQTCGRVCICWQWNSSDLRIRKSHCVQARRFTPTLQLTLINKRTVSCTNMYETASRSGTHTDSKSTGLLVLVFVILGVGTRGKPLQSDAREIVCNVHKFFVEEYDALKVGNPTISVVEVAKRTAVACGVSERTVYRILNEKREADESGRRVSTPGKKRPQRTPTKTNIDSFTAAAIKRQIYSLYKADFIPSVEDIPDALSISLAYFLAVNGRRMRDLRITGRPIVYLDETWININHTKSKIWICEDGDIPLNVPLGKGGRFIIVHAGSSSGFIPGAYHSFKSKSTNDPHEEMNAVNFKHWFENKLLPNIPQNSIIVMDNASYHSVQLNKAPTSASSKSDMQSFTSEQHRVRPKGDKNRTVRHNKIEKGKNGKVTPENWKNACEHIKKEEDFYWERDGMIDKAVDRFVISLDSDSDDDDGDDNMEVEVEESATAHTNSFMEGVCLLPPSPPQSSGQPLTAPLSKTRFVLQSATAPHAHALIHLLSAPAPRESVRGSSLARVWPTQLGSYGSGVVISVHYGAGTVCSLAQFYPLDINCAAGGGGKESGDGSGVRSLVQPF</sequence>
<dbReference type="PANTHER" id="PTHR33939">
    <property type="entry name" value="PROTEIN CBG22215"/>
    <property type="match status" value="1"/>
</dbReference>
<reference evidence="2 3" key="1">
    <citation type="journal article" date="2022" name="Allergy">
        <title>Genome assembly and annotation of Periplaneta americana reveal a comprehensive cockroach allergen profile.</title>
        <authorList>
            <person name="Wang L."/>
            <person name="Xiong Q."/>
            <person name="Saelim N."/>
            <person name="Wang L."/>
            <person name="Nong W."/>
            <person name="Wan A.T."/>
            <person name="Shi M."/>
            <person name="Liu X."/>
            <person name="Cao Q."/>
            <person name="Hui J.H.L."/>
            <person name="Sookrung N."/>
            <person name="Leung T.F."/>
            <person name="Tungtrongchitr A."/>
            <person name="Tsui S.K.W."/>
        </authorList>
    </citation>
    <scope>NUCLEOTIDE SEQUENCE [LARGE SCALE GENOMIC DNA]</scope>
    <source>
        <strain evidence="2">PWHHKU_190912</strain>
    </source>
</reference>
<dbReference type="InterPro" id="IPR036397">
    <property type="entry name" value="RNaseH_sf"/>
</dbReference>
<evidence type="ECO:0000313" key="2">
    <source>
        <dbReference type="EMBL" id="KAJ4448584.1"/>
    </source>
</evidence>
<evidence type="ECO:0000256" key="1">
    <source>
        <dbReference type="SAM" id="MobiDB-lite"/>
    </source>
</evidence>
<protein>
    <recommendedName>
        <fullName evidence="4">Tc1-like transposase DDE domain-containing protein</fullName>
    </recommendedName>
</protein>
<feature type="compositionally biased region" description="Polar residues" evidence="1">
    <location>
        <begin position="566"/>
        <end position="581"/>
    </location>
</feature>
<name>A0ABQ8TPK0_PERAM</name>
<gene>
    <name evidence="2" type="ORF">ANN_10603</name>
</gene>
<feature type="region of interest" description="Disordered" evidence="1">
    <location>
        <begin position="381"/>
        <end position="401"/>
    </location>
</feature>
<feature type="region of interest" description="Disordered" evidence="1">
    <location>
        <begin position="566"/>
        <end position="592"/>
    </location>
</feature>
<dbReference type="EMBL" id="JAJSOF020000005">
    <property type="protein sequence ID" value="KAJ4448584.1"/>
    <property type="molecule type" value="Genomic_DNA"/>
</dbReference>
<evidence type="ECO:0008006" key="4">
    <source>
        <dbReference type="Google" id="ProtNLM"/>
    </source>
</evidence>
<accession>A0ABQ8TPK0</accession>
<feature type="region of interest" description="Disordered" evidence="1">
    <location>
        <begin position="1"/>
        <end position="37"/>
    </location>
</feature>
<feature type="compositionally biased region" description="Basic and acidic residues" evidence="1">
    <location>
        <begin position="25"/>
        <end position="37"/>
    </location>
</feature>
<evidence type="ECO:0000313" key="3">
    <source>
        <dbReference type="Proteomes" id="UP001148838"/>
    </source>
</evidence>
<dbReference type="Proteomes" id="UP001148838">
    <property type="component" value="Unassembled WGS sequence"/>
</dbReference>
<keyword evidence="3" id="KW-1185">Reference proteome</keyword>
<dbReference type="PANTHER" id="PTHR33939:SF1">
    <property type="entry name" value="DUF4371 DOMAIN-CONTAINING PROTEIN"/>
    <property type="match status" value="1"/>
</dbReference>
<organism evidence="2 3">
    <name type="scientific">Periplaneta americana</name>
    <name type="common">American cockroach</name>
    <name type="synonym">Blatta americana</name>
    <dbReference type="NCBI Taxonomy" id="6978"/>
    <lineage>
        <taxon>Eukaryota</taxon>
        <taxon>Metazoa</taxon>
        <taxon>Ecdysozoa</taxon>
        <taxon>Arthropoda</taxon>
        <taxon>Hexapoda</taxon>
        <taxon>Insecta</taxon>
        <taxon>Pterygota</taxon>
        <taxon>Neoptera</taxon>
        <taxon>Polyneoptera</taxon>
        <taxon>Dictyoptera</taxon>
        <taxon>Blattodea</taxon>
        <taxon>Blattoidea</taxon>
        <taxon>Blattidae</taxon>
        <taxon>Blattinae</taxon>
        <taxon>Periplaneta</taxon>
    </lineage>
</organism>